<dbReference type="InterPro" id="IPR045863">
    <property type="entry name" value="CorA_TM1_TM2"/>
</dbReference>
<evidence type="ECO:0000256" key="5">
    <source>
        <dbReference type="ARBA" id="ARBA00022692"/>
    </source>
</evidence>
<evidence type="ECO:0000256" key="3">
    <source>
        <dbReference type="ARBA" id="ARBA00022448"/>
    </source>
</evidence>
<dbReference type="InterPro" id="IPR045861">
    <property type="entry name" value="CorA_cytoplasmic_dom"/>
</dbReference>
<feature type="transmembrane region" description="Helical" evidence="8">
    <location>
        <begin position="286"/>
        <end position="307"/>
    </location>
</feature>
<dbReference type="OrthoDB" id="9803416at2"/>
<evidence type="ECO:0000313" key="10">
    <source>
        <dbReference type="Proteomes" id="UP000325218"/>
    </source>
</evidence>
<evidence type="ECO:0000256" key="7">
    <source>
        <dbReference type="ARBA" id="ARBA00023136"/>
    </source>
</evidence>
<protein>
    <submittedName>
        <fullName evidence="9">Magnesium transporter</fullName>
    </submittedName>
</protein>
<sequence length="326" mass="38175">MEVENQLRVKRSGQGWSWIDLEVKEDEWDSPKVRRLRQNYPLTREWLDALPKMESNQLSVRFPDGREPILYGSLFYSVQEEIKDTQADCLLAHFFVSADVLVTINFDANTTRVMNQKDNEIMLLDCPRPVDGLFVLTRVILHYFRVGMDRFERNLRKVEELMKKRNRKYLMDRILSARFELLHWSNLFIPFLELVTAAREAYLEQMEDSIPFRRFLYRAERMSGLVKHYEKEIDTLISIDDAVSGFRGNDIMKTLTIMTAVFTPATVIGAIWGMNFDFLPWVKQGLFGFALICGITLLTTAGFYIWIRAKGWTGDLLEVEEENSNL</sequence>
<dbReference type="RefSeq" id="WP_148457843.1">
    <property type="nucleotide sequence ID" value="NZ_VSDO01000006.1"/>
</dbReference>
<dbReference type="Proteomes" id="UP000325218">
    <property type="component" value="Unassembled WGS sequence"/>
</dbReference>
<proteinExistence type="inferred from homology"/>
<evidence type="ECO:0000256" key="4">
    <source>
        <dbReference type="ARBA" id="ARBA00022475"/>
    </source>
</evidence>
<comment type="similarity">
    <text evidence="2">Belongs to the CorA metal ion transporter (MIT) (TC 1.A.35) family.</text>
</comment>
<keyword evidence="4" id="KW-1003">Cell membrane</keyword>
<dbReference type="GO" id="GO:0050897">
    <property type="term" value="F:cobalt ion binding"/>
    <property type="evidence" value="ECO:0007669"/>
    <property type="project" value="TreeGrafter"/>
</dbReference>
<evidence type="ECO:0000256" key="8">
    <source>
        <dbReference type="SAM" id="Phobius"/>
    </source>
</evidence>
<dbReference type="GO" id="GO:0015087">
    <property type="term" value="F:cobalt ion transmembrane transporter activity"/>
    <property type="evidence" value="ECO:0007669"/>
    <property type="project" value="TreeGrafter"/>
</dbReference>
<dbReference type="EMBL" id="VSDO01000006">
    <property type="protein sequence ID" value="TYA10275.1"/>
    <property type="molecule type" value="Genomic_DNA"/>
</dbReference>
<name>A0A5D0CLV9_9BACL</name>
<dbReference type="CDD" id="cd12821">
    <property type="entry name" value="EcCorA_ZntB-like"/>
    <property type="match status" value="1"/>
</dbReference>
<feature type="transmembrane region" description="Helical" evidence="8">
    <location>
        <begin position="255"/>
        <end position="274"/>
    </location>
</feature>
<dbReference type="PANTHER" id="PTHR46494">
    <property type="entry name" value="CORA FAMILY METAL ION TRANSPORTER (EUROFUNG)"/>
    <property type="match status" value="1"/>
</dbReference>
<dbReference type="Pfam" id="PF01544">
    <property type="entry name" value="CorA"/>
    <property type="match status" value="1"/>
</dbReference>
<evidence type="ECO:0000256" key="1">
    <source>
        <dbReference type="ARBA" id="ARBA00004651"/>
    </source>
</evidence>
<gene>
    <name evidence="9" type="ORF">FRY98_27225</name>
</gene>
<dbReference type="SUPFAM" id="SSF143865">
    <property type="entry name" value="CorA soluble domain-like"/>
    <property type="match status" value="1"/>
</dbReference>
<evidence type="ECO:0000313" key="9">
    <source>
        <dbReference type="EMBL" id="TYA10275.1"/>
    </source>
</evidence>
<reference evidence="9 10" key="1">
    <citation type="submission" date="2019-08" db="EMBL/GenBank/DDBJ databases">
        <title>Genome sequencing of Paenibacillus faecis DSM 23593(T).</title>
        <authorList>
            <person name="Kook J.-K."/>
            <person name="Park S.-N."/>
            <person name="Lim Y.K."/>
        </authorList>
    </citation>
    <scope>NUCLEOTIDE SEQUENCE [LARGE SCALE GENOMIC DNA]</scope>
    <source>
        <strain evidence="9 10">DSM 23593</strain>
    </source>
</reference>
<dbReference type="GO" id="GO:0000287">
    <property type="term" value="F:magnesium ion binding"/>
    <property type="evidence" value="ECO:0007669"/>
    <property type="project" value="TreeGrafter"/>
</dbReference>
<keyword evidence="3" id="KW-0813">Transport</keyword>
<comment type="subcellular location">
    <subcellularLocation>
        <location evidence="1">Cell membrane</location>
        <topology evidence="1">Multi-pass membrane protein</topology>
    </subcellularLocation>
</comment>
<dbReference type="SUPFAM" id="SSF144083">
    <property type="entry name" value="Magnesium transport protein CorA, transmembrane region"/>
    <property type="match status" value="1"/>
</dbReference>
<evidence type="ECO:0000256" key="2">
    <source>
        <dbReference type="ARBA" id="ARBA00009765"/>
    </source>
</evidence>
<accession>A0A5D0CLV9</accession>
<dbReference type="Gene3D" id="1.20.58.340">
    <property type="entry name" value="Magnesium transport protein CorA, transmembrane region"/>
    <property type="match status" value="2"/>
</dbReference>
<dbReference type="AlphaFoldDB" id="A0A5D0CLV9"/>
<keyword evidence="6 8" id="KW-1133">Transmembrane helix</keyword>
<dbReference type="GO" id="GO:0015095">
    <property type="term" value="F:magnesium ion transmembrane transporter activity"/>
    <property type="evidence" value="ECO:0007669"/>
    <property type="project" value="TreeGrafter"/>
</dbReference>
<dbReference type="InterPro" id="IPR002523">
    <property type="entry name" value="MgTranspt_CorA/ZnTranspt_ZntB"/>
</dbReference>
<evidence type="ECO:0000256" key="6">
    <source>
        <dbReference type="ARBA" id="ARBA00022989"/>
    </source>
</evidence>
<keyword evidence="5 8" id="KW-0812">Transmembrane</keyword>
<organism evidence="9 10">
    <name type="scientific">Paenibacillus faecis</name>
    <dbReference type="NCBI Taxonomy" id="862114"/>
    <lineage>
        <taxon>Bacteria</taxon>
        <taxon>Bacillati</taxon>
        <taxon>Bacillota</taxon>
        <taxon>Bacilli</taxon>
        <taxon>Bacillales</taxon>
        <taxon>Paenibacillaceae</taxon>
        <taxon>Paenibacillus</taxon>
    </lineage>
</organism>
<keyword evidence="10" id="KW-1185">Reference proteome</keyword>
<dbReference type="PANTHER" id="PTHR46494:SF2">
    <property type="entry name" value="MAGNESIUM TRANSPORT PROTEIN CORA"/>
    <property type="match status" value="1"/>
</dbReference>
<dbReference type="GO" id="GO:0005886">
    <property type="term" value="C:plasma membrane"/>
    <property type="evidence" value="ECO:0007669"/>
    <property type="project" value="UniProtKB-SubCell"/>
</dbReference>
<keyword evidence="7 8" id="KW-0472">Membrane</keyword>
<comment type="caution">
    <text evidence="9">The sequence shown here is derived from an EMBL/GenBank/DDBJ whole genome shotgun (WGS) entry which is preliminary data.</text>
</comment>